<dbReference type="EMBL" id="KB446561">
    <property type="protein sequence ID" value="EME80519.1"/>
    <property type="molecule type" value="Genomic_DNA"/>
</dbReference>
<evidence type="ECO:0000256" key="1">
    <source>
        <dbReference type="SAM" id="MobiDB-lite"/>
    </source>
</evidence>
<dbReference type="RefSeq" id="XP_007928955.1">
    <property type="nucleotide sequence ID" value="XM_007930764.1"/>
</dbReference>
<evidence type="ECO:0000313" key="2">
    <source>
        <dbReference type="EMBL" id="EME80519.1"/>
    </source>
</evidence>
<feature type="compositionally biased region" description="Acidic residues" evidence="1">
    <location>
        <begin position="165"/>
        <end position="177"/>
    </location>
</feature>
<dbReference type="KEGG" id="pfj:MYCFIDRAFT_78230"/>
<protein>
    <submittedName>
        <fullName evidence="2">Uncharacterized protein</fullName>
    </submittedName>
</protein>
<feature type="compositionally biased region" description="Low complexity" evidence="1">
    <location>
        <begin position="14"/>
        <end position="27"/>
    </location>
</feature>
<sequence length="217" mass="24237">MHVSAHTTFEIRSRANNNTPAAAAPGRPRNKEDVTKQEALGNVRAALQRVNQSPLRPTVSHDLSAQFSDDVLEFMRELHLTVLRMKQRQKTGPLGGEDWKSFETGLKLLSGTMEINEPGSKAAGTEKLDVKALQRQAQQYKDSREEKKSRMKARQETLAEMLGEVSEDEGGYGEDEKDGSCSKYVQWSGTYLVTRMRDTPGLIEPGRPARLSDYTKA</sequence>
<reference evidence="2 3" key="1">
    <citation type="journal article" date="2012" name="PLoS Pathog.">
        <title>Diverse lifestyles and strategies of plant pathogenesis encoded in the genomes of eighteen Dothideomycetes fungi.</title>
        <authorList>
            <person name="Ohm R.A."/>
            <person name="Feau N."/>
            <person name="Henrissat B."/>
            <person name="Schoch C.L."/>
            <person name="Horwitz B.A."/>
            <person name="Barry K.W."/>
            <person name="Condon B.J."/>
            <person name="Copeland A.C."/>
            <person name="Dhillon B."/>
            <person name="Glaser F."/>
            <person name="Hesse C.N."/>
            <person name="Kosti I."/>
            <person name="LaButti K."/>
            <person name="Lindquist E.A."/>
            <person name="Lucas S."/>
            <person name="Salamov A.A."/>
            <person name="Bradshaw R.E."/>
            <person name="Ciuffetti L."/>
            <person name="Hamelin R.C."/>
            <person name="Kema G.H.J."/>
            <person name="Lawrence C."/>
            <person name="Scott J.A."/>
            <person name="Spatafora J.W."/>
            <person name="Turgeon B.G."/>
            <person name="de Wit P.J.G.M."/>
            <person name="Zhong S."/>
            <person name="Goodwin S.B."/>
            <person name="Grigoriev I.V."/>
        </authorList>
    </citation>
    <scope>NUCLEOTIDE SEQUENCE [LARGE SCALE GENOMIC DNA]</scope>
    <source>
        <strain evidence="2 3">CIRAD86</strain>
    </source>
</reference>
<dbReference type="HOGENOM" id="CLU_1272778_0_0_1"/>
<dbReference type="Proteomes" id="UP000016932">
    <property type="component" value="Unassembled WGS sequence"/>
</dbReference>
<feature type="region of interest" description="Disordered" evidence="1">
    <location>
        <begin position="162"/>
        <end position="181"/>
    </location>
</feature>
<name>M2ZN35_PSEFD</name>
<dbReference type="VEuPathDB" id="FungiDB:MYCFIDRAFT_78230"/>
<accession>M2ZN35</accession>
<evidence type="ECO:0000313" key="3">
    <source>
        <dbReference type="Proteomes" id="UP000016932"/>
    </source>
</evidence>
<dbReference type="GeneID" id="19341421"/>
<proteinExistence type="predicted"/>
<feature type="region of interest" description="Disordered" evidence="1">
    <location>
        <begin position="1"/>
        <end position="33"/>
    </location>
</feature>
<dbReference type="AlphaFoldDB" id="M2ZN35"/>
<keyword evidence="3" id="KW-1185">Reference proteome</keyword>
<organism evidence="2 3">
    <name type="scientific">Pseudocercospora fijiensis (strain CIRAD86)</name>
    <name type="common">Black leaf streak disease fungus</name>
    <name type="synonym">Mycosphaerella fijiensis</name>
    <dbReference type="NCBI Taxonomy" id="383855"/>
    <lineage>
        <taxon>Eukaryota</taxon>
        <taxon>Fungi</taxon>
        <taxon>Dikarya</taxon>
        <taxon>Ascomycota</taxon>
        <taxon>Pezizomycotina</taxon>
        <taxon>Dothideomycetes</taxon>
        <taxon>Dothideomycetidae</taxon>
        <taxon>Mycosphaerellales</taxon>
        <taxon>Mycosphaerellaceae</taxon>
        <taxon>Pseudocercospora</taxon>
    </lineage>
</organism>
<gene>
    <name evidence="2" type="ORF">MYCFIDRAFT_78230</name>
</gene>